<dbReference type="OrthoDB" id="1921208at2759"/>
<evidence type="ECO:0000256" key="3">
    <source>
        <dbReference type="ARBA" id="ARBA00022523"/>
    </source>
</evidence>
<dbReference type="AlphaFoldDB" id="A0A3S3R229"/>
<evidence type="ECO:0000313" key="12">
    <source>
        <dbReference type="EMBL" id="RWR93205.1"/>
    </source>
</evidence>
<evidence type="ECO:0000256" key="8">
    <source>
        <dbReference type="PIRSR" id="PIRSR601929-1"/>
    </source>
</evidence>
<keyword evidence="6 10" id="KW-1015">Disulfide bond</keyword>
<dbReference type="FunFam" id="2.60.120.10:FF:000005">
    <property type="entry name" value="Germin-like protein subfamily 1 member 8"/>
    <property type="match status" value="3"/>
</dbReference>
<gene>
    <name evidence="12" type="ORF">CKAN_02244200</name>
</gene>
<dbReference type="PROSITE" id="PS00725">
    <property type="entry name" value="GERMIN"/>
    <property type="match status" value="3"/>
</dbReference>
<organism evidence="12 13">
    <name type="scientific">Cinnamomum micranthum f. kanehirae</name>
    <dbReference type="NCBI Taxonomy" id="337451"/>
    <lineage>
        <taxon>Eukaryota</taxon>
        <taxon>Viridiplantae</taxon>
        <taxon>Streptophyta</taxon>
        <taxon>Embryophyta</taxon>
        <taxon>Tracheophyta</taxon>
        <taxon>Spermatophyta</taxon>
        <taxon>Magnoliopsida</taxon>
        <taxon>Magnoliidae</taxon>
        <taxon>Laurales</taxon>
        <taxon>Lauraceae</taxon>
        <taxon>Cinnamomum</taxon>
    </lineage>
</organism>
<name>A0A3S3R229_9MAGN</name>
<feature type="binding site" evidence="9">
    <location>
        <position position="151"/>
    </location>
    <ligand>
        <name>Mn(2+)</name>
        <dbReference type="ChEBI" id="CHEBI:29035"/>
    </ligand>
</feature>
<dbReference type="InterPro" id="IPR019780">
    <property type="entry name" value="Germin_Mn-BS"/>
</dbReference>
<keyword evidence="13" id="KW-1185">Reference proteome</keyword>
<feature type="binding site" evidence="9">
    <location>
        <position position="146"/>
    </location>
    <ligand>
        <name>Mn(2+)</name>
        <dbReference type="ChEBI" id="CHEBI:29035"/>
    </ligand>
</feature>
<dbReference type="CDD" id="cd02241">
    <property type="entry name" value="cupin_OxOx"/>
    <property type="match status" value="3"/>
</dbReference>
<dbReference type="InterPro" id="IPR011051">
    <property type="entry name" value="RmlC_Cupin_sf"/>
</dbReference>
<evidence type="ECO:0000256" key="2">
    <source>
        <dbReference type="ARBA" id="ARBA00007456"/>
    </source>
</evidence>
<keyword evidence="5 8" id="KW-0479">Metal-binding</keyword>
<feature type="domain" description="Cupin type-1" evidence="11">
    <location>
        <begin position="558"/>
        <end position="709"/>
    </location>
</feature>
<dbReference type="Gene3D" id="2.60.120.10">
    <property type="entry name" value="Jelly Rolls"/>
    <property type="match status" value="3"/>
</dbReference>
<evidence type="ECO:0000256" key="10">
    <source>
        <dbReference type="PIRSR" id="PIRSR601929-3"/>
    </source>
</evidence>
<feature type="domain" description="Cupin type-1" evidence="11">
    <location>
        <begin position="327"/>
        <end position="478"/>
    </location>
</feature>
<evidence type="ECO:0000259" key="11">
    <source>
        <dbReference type="SMART" id="SM00835"/>
    </source>
</evidence>
<evidence type="ECO:0000256" key="1">
    <source>
        <dbReference type="ARBA" id="ARBA00004271"/>
    </source>
</evidence>
<evidence type="ECO:0000256" key="5">
    <source>
        <dbReference type="ARBA" id="ARBA00022723"/>
    </source>
</evidence>
<dbReference type="GO" id="GO:0048046">
    <property type="term" value="C:apoplast"/>
    <property type="evidence" value="ECO:0007669"/>
    <property type="project" value="UniProtKB-SubCell"/>
</dbReference>
<feature type="binding site" evidence="9">
    <location>
        <position position="193"/>
    </location>
    <ligand>
        <name>Mn(2+)</name>
        <dbReference type="ChEBI" id="CHEBI:29035"/>
    </ligand>
</feature>
<evidence type="ECO:0000256" key="6">
    <source>
        <dbReference type="ARBA" id="ARBA00023157"/>
    </source>
</evidence>
<comment type="subcellular location">
    <subcellularLocation>
        <location evidence="1">Secreted</location>
        <location evidence="1">Extracellular space</location>
        <location evidence="1">Apoplast</location>
    </subcellularLocation>
</comment>
<dbReference type="PRINTS" id="PR00325">
    <property type="entry name" value="GERMIN"/>
</dbReference>
<dbReference type="EMBL" id="QPKB01000010">
    <property type="protein sequence ID" value="RWR93205.1"/>
    <property type="molecule type" value="Genomic_DNA"/>
</dbReference>
<reference evidence="12 13" key="1">
    <citation type="journal article" date="2019" name="Nat. Plants">
        <title>Stout camphor tree genome fills gaps in understanding of flowering plant genome evolution.</title>
        <authorList>
            <person name="Chaw S.M."/>
            <person name="Liu Y.C."/>
            <person name="Wu Y.W."/>
            <person name="Wang H.Y."/>
            <person name="Lin C.I."/>
            <person name="Wu C.S."/>
            <person name="Ke H.M."/>
            <person name="Chang L.Y."/>
            <person name="Hsu C.Y."/>
            <person name="Yang H.T."/>
            <person name="Sudianto E."/>
            <person name="Hsu M.H."/>
            <person name="Wu K.P."/>
            <person name="Wang L.N."/>
            <person name="Leebens-Mack J.H."/>
            <person name="Tsai I.J."/>
        </authorList>
    </citation>
    <scope>NUCLEOTIDE SEQUENCE [LARGE SCALE GENOMIC DNA]</scope>
    <source>
        <strain evidence="13">cv. Chaw 1501</strain>
        <tissue evidence="12">Young leaves</tissue>
    </source>
</reference>
<proteinExistence type="inferred from homology"/>
<feature type="domain" description="Cupin type-1" evidence="11">
    <location>
        <begin position="96"/>
        <end position="247"/>
    </location>
</feature>
<dbReference type="Proteomes" id="UP000283530">
    <property type="component" value="Unassembled WGS sequence"/>
</dbReference>
<keyword evidence="7 8" id="KW-0464">Manganese</keyword>
<feature type="disulfide bond" evidence="10">
    <location>
        <begin position="67"/>
        <end position="82"/>
    </location>
</feature>
<dbReference type="InterPro" id="IPR014710">
    <property type="entry name" value="RmlC-like_jellyroll"/>
</dbReference>
<evidence type="ECO:0000313" key="13">
    <source>
        <dbReference type="Proteomes" id="UP000283530"/>
    </source>
</evidence>
<accession>A0A3S3R229</accession>
<evidence type="ECO:0000256" key="7">
    <source>
        <dbReference type="ARBA" id="ARBA00023211"/>
    </source>
</evidence>
<dbReference type="InterPro" id="IPR001929">
    <property type="entry name" value="Germin"/>
</dbReference>
<comment type="similarity">
    <text evidence="2">Belongs to the germin family.</text>
</comment>
<dbReference type="SUPFAM" id="SSF51182">
    <property type="entry name" value="RmlC-like cupins"/>
    <property type="match status" value="3"/>
</dbReference>
<keyword evidence="3" id="KW-0052">Apoplast</keyword>
<comment type="caution">
    <text evidence="12">The sequence shown here is derived from an EMBL/GenBank/DDBJ whole genome shotgun (WGS) entry which is preliminary data.</text>
</comment>
<dbReference type="InterPro" id="IPR006045">
    <property type="entry name" value="Cupin_1"/>
</dbReference>
<dbReference type="GO" id="GO:0030145">
    <property type="term" value="F:manganese ion binding"/>
    <property type="evidence" value="ECO:0007669"/>
    <property type="project" value="InterPro"/>
</dbReference>
<protein>
    <submittedName>
        <fullName evidence="12">Putative germin-like protein 2-1</fullName>
    </submittedName>
</protein>
<dbReference type="PANTHER" id="PTHR31238">
    <property type="entry name" value="GERMIN-LIKE PROTEIN SUBFAMILY 3 MEMBER 3"/>
    <property type="match status" value="1"/>
</dbReference>
<dbReference type="STRING" id="337451.A0A3S3R229"/>
<feature type="binding site" evidence="8">
    <location>
        <position position="151"/>
    </location>
    <ligand>
        <name>oxalate</name>
        <dbReference type="ChEBI" id="CHEBI:30623"/>
    </ligand>
</feature>
<feature type="binding site" evidence="8">
    <location>
        <position position="141"/>
    </location>
    <ligand>
        <name>oxalate</name>
        <dbReference type="ChEBI" id="CHEBI:30623"/>
    </ligand>
</feature>
<feature type="binding site" evidence="9">
    <location>
        <position position="144"/>
    </location>
    <ligand>
        <name>Mn(2+)</name>
        <dbReference type="ChEBI" id="CHEBI:29035"/>
    </ligand>
</feature>
<dbReference type="SMART" id="SM00835">
    <property type="entry name" value="Cupin_1"/>
    <property type="match status" value="3"/>
</dbReference>
<feature type="binding site" evidence="8">
    <location>
        <position position="146"/>
    </location>
    <ligand>
        <name>oxalate</name>
        <dbReference type="ChEBI" id="CHEBI:30623"/>
    </ligand>
</feature>
<evidence type="ECO:0000256" key="4">
    <source>
        <dbReference type="ARBA" id="ARBA00022525"/>
    </source>
</evidence>
<dbReference type="Pfam" id="PF00190">
    <property type="entry name" value="Cupin_1"/>
    <property type="match status" value="3"/>
</dbReference>
<evidence type="ECO:0000256" key="9">
    <source>
        <dbReference type="PIRSR" id="PIRSR601929-2"/>
    </source>
</evidence>
<sequence>MGFMEQTSFLPMSHIEYCFYLAEVPLIPAEVQTNMMKMVAHILVVVLLSITSAVVYADDPSPLQDICVADLNSEVLVNGFVCKSVKEVTANDFFLSGFDKPSNTMNKVGFNVTNALVNQIPGLNTLGVSLVRLDFAPYGENPPHTHPRATEILTVLEGKLYVGFVLSNQNNNTLITKVLNKGDVFVFPIGLIHFQANIGHTPAVAISGFSSQNPGVITIANSVFGSNPPISDDILAKAFQVDKKVIDHLQAQFWQLIFIYTIYLKIMKMVAHFLVVVLFSIASSLVHAYDPSPLQDICVADLNSEVIVNGFVCKAIKEVKADDFFLSGFDKPSNTMNKVGFNVTNALVNQIPGLNTLGISLVRLDFAPYGENPPHTHPRATEILTVLEGTLYVGFVLSNQNNNTLITKVLNKGDVFVFPIGLIHFQANIGHTPAVAISGLSSQNPGVITIANSVFGSKPPISDDILAKAFQMDKKVIDHLQAQFWQLIFIYTIYLKIMKMVAHFLVVVLFSIASSLVHAYDPSPLQDICVADLKSEVIVNGFVCKAIKEVKANDFFLSGFDKPSNTMNKVGFNVTNALVNQIPGLNTLGISLVRLDFAPYGENPPHTHPRATEILTVLEGTLYVGFVLSNQNNNTLITKVLNKGDVFVFPIGLIHFQANIGHAPAVAISGLSSQNPGVITIANSVFGSKPPISDDILAKAFQVDKKVIDHLQAQFWVNA</sequence>
<keyword evidence="4" id="KW-0964">Secreted</keyword>